<name>E0I5A5_9BACL</name>
<dbReference type="Pfam" id="PF07729">
    <property type="entry name" value="FCD"/>
    <property type="match status" value="1"/>
</dbReference>
<organism evidence="5 6">
    <name type="scientific">Paenibacillus curdlanolyticus YK9</name>
    <dbReference type="NCBI Taxonomy" id="717606"/>
    <lineage>
        <taxon>Bacteria</taxon>
        <taxon>Bacillati</taxon>
        <taxon>Bacillota</taxon>
        <taxon>Bacilli</taxon>
        <taxon>Bacillales</taxon>
        <taxon>Paenibacillaceae</taxon>
        <taxon>Paenibacillus</taxon>
    </lineage>
</organism>
<dbReference type="InterPro" id="IPR008920">
    <property type="entry name" value="TF_FadR/GntR_C"/>
</dbReference>
<dbReference type="InterPro" id="IPR000524">
    <property type="entry name" value="Tscrpt_reg_HTH_GntR"/>
</dbReference>
<keyword evidence="6" id="KW-1185">Reference proteome</keyword>
<protein>
    <submittedName>
        <fullName evidence="5">Transcriptional regulator, GntR family</fullName>
    </submittedName>
</protein>
<dbReference type="SUPFAM" id="SSF48008">
    <property type="entry name" value="GntR ligand-binding domain-like"/>
    <property type="match status" value="1"/>
</dbReference>
<dbReference type="SMART" id="SM00345">
    <property type="entry name" value="HTH_GNTR"/>
    <property type="match status" value="1"/>
</dbReference>
<dbReference type="InterPro" id="IPR011711">
    <property type="entry name" value="GntR_C"/>
</dbReference>
<feature type="domain" description="HTH gntR-type" evidence="4">
    <location>
        <begin position="11"/>
        <end position="77"/>
    </location>
</feature>
<dbReference type="PANTHER" id="PTHR43537:SF24">
    <property type="entry name" value="GLUCONATE OPERON TRANSCRIPTIONAL REPRESSOR"/>
    <property type="match status" value="1"/>
</dbReference>
<evidence type="ECO:0000256" key="2">
    <source>
        <dbReference type="ARBA" id="ARBA00023125"/>
    </source>
</evidence>
<dbReference type="Pfam" id="PF00392">
    <property type="entry name" value="GntR"/>
    <property type="match status" value="1"/>
</dbReference>
<dbReference type="Gene3D" id="1.20.120.530">
    <property type="entry name" value="GntR ligand-binding domain-like"/>
    <property type="match status" value="1"/>
</dbReference>
<dbReference type="Gene3D" id="1.10.10.10">
    <property type="entry name" value="Winged helix-like DNA-binding domain superfamily/Winged helix DNA-binding domain"/>
    <property type="match status" value="1"/>
</dbReference>
<dbReference type="InterPro" id="IPR036388">
    <property type="entry name" value="WH-like_DNA-bd_sf"/>
</dbReference>
<keyword evidence="2" id="KW-0238">DNA-binding</keyword>
<dbReference type="Proteomes" id="UP000005387">
    <property type="component" value="Unassembled WGS sequence"/>
</dbReference>
<dbReference type="eggNOG" id="COG1802">
    <property type="taxonomic scope" value="Bacteria"/>
</dbReference>
<evidence type="ECO:0000256" key="1">
    <source>
        <dbReference type="ARBA" id="ARBA00023015"/>
    </source>
</evidence>
<evidence type="ECO:0000313" key="6">
    <source>
        <dbReference type="Proteomes" id="UP000005387"/>
    </source>
</evidence>
<dbReference type="PANTHER" id="PTHR43537">
    <property type="entry name" value="TRANSCRIPTIONAL REGULATOR, GNTR FAMILY"/>
    <property type="match status" value="1"/>
</dbReference>
<dbReference type="GO" id="GO:0003677">
    <property type="term" value="F:DNA binding"/>
    <property type="evidence" value="ECO:0007669"/>
    <property type="project" value="UniProtKB-KW"/>
</dbReference>
<keyword evidence="1" id="KW-0805">Transcription regulation</keyword>
<keyword evidence="3" id="KW-0804">Transcription</keyword>
<dbReference type="AlphaFoldDB" id="E0I5A5"/>
<dbReference type="RefSeq" id="WP_006036842.1">
    <property type="nucleotide sequence ID" value="NZ_AEDD01000002.1"/>
</dbReference>
<sequence length="225" mass="25839">MAYPAAWLRGASLGEAIACELRLSIIMGTIKGGEKLSENRIAADFGTSRSPVREALRTLSDEGLIRLERMGAVVLGLNEEEVDELFDVRYLIESFVQERLSRMDRDSVIIQLERIIDKMTLAAKHLDAEEFAYQDFMFHETIIAEAKHSRIWQLWRSIRQIVLALMLVTTQRVFKEGPERIDRVIAKHSVILQGLRTGNKEEIQQQVRNYFEDSFITLHNSFGQS</sequence>
<dbReference type="PRINTS" id="PR00035">
    <property type="entry name" value="HTHGNTR"/>
</dbReference>
<evidence type="ECO:0000313" key="5">
    <source>
        <dbReference type="EMBL" id="EFM12147.1"/>
    </source>
</evidence>
<reference evidence="5 6" key="1">
    <citation type="submission" date="2010-07" db="EMBL/GenBank/DDBJ databases">
        <title>The draft genome of Paenibacillus curdlanolyticus YK9.</title>
        <authorList>
            <consortium name="US DOE Joint Genome Institute (JGI-PGF)"/>
            <person name="Lucas S."/>
            <person name="Copeland A."/>
            <person name="Lapidus A."/>
            <person name="Cheng J.-F."/>
            <person name="Bruce D."/>
            <person name="Goodwin L."/>
            <person name="Pitluck S."/>
            <person name="Land M.L."/>
            <person name="Hauser L."/>
            <person name="Chang Y.-J."/>
            <person name="Jeffries C."/>
            <person name="Anderson I.J."/>
            <person name="Johnson E."/>
            <person name="Loganathan U."/>
            <person name="Mulhopadhyay B."/>
            <person name="Kyrpides N."/>
            <person name="Woyke T.J."/>
        </authorList>
    </citation>
    <scope>NUCLEOTIDE SEQUENCE [LARGE SCALE GENOMIC DNA]</scope>
    <source>
        <strain evidence="5 6">YK9</strain>
    </source>
</reference>
<dbReference type="SUPFAM" id="SSF46785">
    <property type="entry name" value="Winged helix' DNA-binding domain"/>
    <property type="match status" value="1"/>
</dbReference>
<dbReference type="EMBL" id="AEDD01000002">
    <property type="protein sequence ID" value="EFM12147.1"/>
    <property type="molecule type" value="Genomic_DNA"/>
</dbReference>
<dbReference type="SMART" id="SM00895">
    <property type="entry name" value="FCD"/>
    <property type="match status" value="1"/>
</dbReference>
<evidence type="ECO:0000259" key="4">
    <source>
        <dbReference type="PROSITE" id="PS50949"/>
    </source>
</evidence>
<gene>
    <name evidence="5" type="ORF">PaecuDRAFT_0827</name>
</gene>
<dbReference type="InterPro" id="IPR036390">
    <property type="entry name" value="WH_DNA-bd_sf"/>
</dbReference>
<dbReference type="OrthoDB" id="368257at2"/>
<dbReference type="STRING" id="717606.PaecuDRAFT_0827"/>
<dbReference type="PROSITE" id="PS50949">
    <property type="entry name" value="HTH_GNTR"/>
    <property type="match status" value="1"/>
</dbReference>
<dbReference type="GO" id="GO:0003700">
    <property type="term" value="F:DNA-binding transcription factor activity"/>
    <property type="evidence" value="ECO:0007669"/>
    <property type="project" value="InterPro"/>
</dbReference>
<proteinExistence type="predicted"/>
<accession>E0I5A5</accession>
<evidence type="ECO:0000256" key="3">
    <source>
        <dbReference type="ARBA" id="ARBA00023163"/>
    </source>
</evidence>